<reference evidence="1" key="1">
    <citation type="submission" date="2014-11" db="EMBL/GenBank/DDBJ databases">
        <authorList>
            <person name="Amaro Gonzalez C."/>
        </authorList>
    </citation>
    <scope>NUCLEOTIDE SEQUENCE</scope>
</reference>
<reference evidence="1" key="2">
    <citation type="journal article" date="2015" name="Fish Shellfish Immunol.">
        <title>Early steps in the European eel (Anguilla anguilla)-Vibrio vulnificus interaction in the gills: Role of the RtxA13 toxin.</title>
        <authorList>
            <person name="Callol A."/>
            <person name="Pajuelo D."/>
            <person name="Ebbesson L."/>
            <person name="Teles M."/>
            <person name="MacKenzie S."/>
            <person name="Amaro C."/>
        </authorList>
    </citation>
    <scope>NUCLEOTIDE SEQUENCE</scope>
</reference>
<evidence type="ECO:0000313" key="1">
    <source>
        <dbReference type="EMBL" id="JAH36671.1"/>
    </source>
</evidence>
<proteinExistence type="predicted"/>
<sequence>MCQTVRTFRIFSTSEAHSPNTENQFSPHFPQLTL</sequence>
<dbReference type="AlphaFoldDB" id="A0A0E9S5U9"/>
<protein>
    <submittedName>
        <fullName evidence="1">Uncharacterized protein</fullName>
    </submittedName>
</protein>
<organism evidence="1">
    <name type="scientific">Anguilla anguilla</name>
    <name type="common">European freshwater eel</name>
    <name type="synonym">Muraena anguilla</name>
    <dbReference type="NCBI Taxonomy" id="7936"/>
    <lineage>
        <taxon>Eukaryota</taxon>
        <taxon>Metazoa</taxon>
        <taxon>Chordata</taxon>
        <taxon>Craniata</taxon>
        <taxon>Vertebrata</taxon>
        <taxon>Euteleostomi</taxon>
        <taxon>Actinopterygii</taxon>
        <taxon>Neopterygii</taxon>
        <taxon>Teleostei</taxon>
        <taxon>Anguilliformes</taxon>
        <taxon>Anguillidae</taxon>
        <taxon>Anguilla</taxon>
    </lineage>
</organism>
<dbReference type="EMBL" id="GBXM01071906">
    <property type="protein sequence ID" value="JAH36671.1"/>
    <property type="molecule type" value="Transcribed_RNA"/>
</dbReference>
<name>A0A0E9S5U9_ANGAN</name>
<accession>A0A0E9S5U9</accession>